<feature type="domain" description="Retrotransposon gag" evidence="6">
    <location>
        <begin position="122"/>
        <end position="213"/>
    </location>
</feature>
<dbReference type="CDD" id="cd01647">
    <property type="entry name" value="RT_LTR"/>
    <property type="match status" value="1"/>
</dbReference>
<evidence type="ECO:0000259" key="5">
    <source>
        <dbReference type="Pfam" id="PF00078"/>
    </source>
</evidence>
<keyword evidence="3" id="KW-0175">Coiled coil</keyword>
<accession>A0A3B3QH18</accession>
<dbReference type="PANTHER" id="PTHR15503:SF22">
    <property type="entry name" value="TRANSPOSON TY3-I GAG POLYPROTEIN"/>
    <property type="match status" value="1"/>
</dbReference>
<dbReference type="InterPro" id="IPR021109">
    <property type="entry name" value="Peptidase_aspartic_dom_sf"/>
</dbReference>
<dbReference type="SUPFAM" id="SSF56672">
    <property type="entry name" value="DNA/RNA polymerases"/>
    <property type="match status" value="1"/>
</dbReference>
<sequence>IIMKFAAICDAVANQSVLIDQLQREVADLRQSAQSQAASRGEVEALRQEVASLREAVRELAGERHTPRAAVRLSSPALESHISLPDKWNGVDGTCDVFLTALDLLFEFQPARYSTDRQHIALLVSLLTGQAAEWTTAIIHSGSDIGHSYPEFTHQLRATFCHPDSEVETDSRLYHLRQGGSSVSRYTADFRTLTVQTTWGDSALRTPYYEGLAPRIRDELAGRELPATLEGLIQLALRIDQRMSSRPRPTPPSSPTSAGAVSPPRPVDHSGAGEPMQLGRASLTTAERDRRYREGLCAYCASPKHYRAICPLPHRVPYPFSPLMRPFQVHLQFGHKRVKTSAFIDSGAAGNFIDQTYAKQLGVELEALPQPVPITAVDGRPLTTSPITHQTQFISLSIGHHQERIQFLVTSILSPPIILGHPWLLQHDPLIAWTQQRILQWGSTCSELCLQATAGACSREPEAPDVDPEAIPQPYRDLAEVFCRKQAVKLPPHRPYDLAIDLLPGAVPPRGRLFSLSPTETKAMEEYVADALRQGTIRPSSSPTAAGFFFVKKKDGGLRPCVDYRGLNNITVKNHHPLPLTNTALDALSGATHFTKLDLRSTYNLVRIRESDEWKTLPVTLRVHPVFYISQLKPFVTSPMVPPSPAPPSAPYH</sequence>
<comment type="similarity">
    <text evidence="1">Belongs to the beta type-B retroviral polymerase family. HERV class-II K(HML-2) pol subfamily.</text>
</comment>
<organism evidence="7 8">
    <name type="scientific">Paramormyrops kingsleyae</name>
    <dbReference type="NCBI Taxonomy" id="1676925"/>
    <lineage>
        <taxon>Eukaryota</taxon>
        <taxon>Metazoa</taxon>
        <taxon>Chordata</taxon>
        <taxon>Craniata</taxon>
        <taxon>Vertebrata</taxon>
        <taxon>Euteleostomi</taxon>
        <taxon>Actinopterygii</taxon>
        <taxon>Neopterygii</taxon>
        <taxon>Teleostei</taxon>
        <taxon>Osteoglossocephala</taxon>
        <taxon>Osteoglossomorpha</taxon>
        <taxon>Osteoglossiformes</taxon>
        <taxon>Mormyridae</taxon>
        <taxon>Paramormyrops</taxon>
    </lineage>
</organism>
<evidence type="ECO:0000256" key="3">
    <source>
        <dbReference type="SAM" id="Coils"/>
    </source>
</evidence>
<dbReference type="InterPro" id="IPR005162">
    <property type="entry name" value="Retrotrans_gag_dom"/>
</dbReference>
<dbReference type="Gene3D" id="3.10.10.10">
    <property type="entry name" value="HIV Type 1 Reverse Transcriptase, subunit A, domain 1"/>
    <property type="match status" value="1"/>
</dbReference>
<reference evidence="7" key="2">
    <citation type="submission" date="2025-09" db="UniProtKB">
        <authorList>
            <consortium name="Ensembl"/>
        </authorList>
    </citation>
    <scope>IDENTIFICATION</scope>
</reference>
<dbReference type="Pfam" id="PF00078">
    <property type="entry name" value="RVT_1"/>
    <property type="match status" value="1"/>
</dbReference>
<evidence type="ECO:0000256" key="2">
    <source>
        <dbReference type="ARBA" id="ARBA00012180"/>
    </source>
</evidence>
<evidence type="ECO:0000256" key="1">
    <source>
        <dbReference type="ARBA" id="ARBA00010879"/>
    </source>
</evidence>
<dbReference type="InterPro" id="IPR000477">
    <property type="entry name" value="RT_dom"/>
</dbReference>
<dbReference type="InterPro" id="IPR043502">
    <property type="entry name" value="DNA/RNA_pol_sf"/>
</dbReference>
<evidence type="ECO:0000256" key="4">
    <source>
        <dbReference type="SAM" id="MobiDB-lite"/>
    </source>
</evidence>
<dbReference type="InterPro" id="IPR043128">
    <property type="entry name" value="Rev_trsase/Diguanyl_cyclase"/>
</dbReference>
<name>A0A3B3QH18_9TELE</name>
<feature type="domain" description="Reverse transcriptase" evidence="5">
    <location>
        <begin position="551"/>
        <end position="616"/>
    </location>
</feature>
<dbReference type="Gene3D" id="3.30.70.270">
    <property type="match status" value="1"/>
</dbReference>
<dbReference type="GeneTree" id="ENSGT00950000183173"/>
<dbReference type="InterPro" id="IPR032567">
    <property type="entry name" value="RTL1-rel"/>
</dbReference>
<dbReference type="PANTHER" id="PTHR15503">
    <property type="entry name" value="LDOC1 RELATED"/>
    <property type="match status" value="1"/>
</dbReference>
<dbReference type="Gene3D" id="2.40.70.10">
    <property type="entry name" value="Acid Proteases"/>
    <property type="match status" value="1"/>
</dbReference>
<evidence type="ECO:0000313" key="7">
    <source>
        <dbReference type="Ensembl" id="ENSPKIP00000004701.1"/>
    </source>
</evidence>
<dbReference type="CDD" id="cd00303">
    <property type="entry name" value="retropepsin_like"/>
    <property type="match status" value="1"/>
</dbReference>
<dbReference type="EC" id="3.1.26.4" evidence="2"/>
<dbReference type="Proteomes" id="UP000261540">
    <property type="component" value="Unplaced"/>
</dbReference>
<dbReference type="Pfam" id="PF13975">
    <property type="entry name" value="gag-asp_proteas"/>
    <property type="match status" value="1"/>
</dbReference>
<dbReference type="Pfam" id="PF03732">
    <property type="entry name" value="Retrotrans_gag"/>
    <property type="match status" value="1"/>
</dbReference>
<evidence type="ECO:0000313" key="8">
    <source>
        <dbReference type="Proteomes" id="UP000261540"/>
    </source>
</evidence>
<reference evidence="7" key="1">
    <citation type="submission" date="2025-08" db="UniProtKB">
        <authorList>
            <consortium name="Ensembl"/>
        </authorList>
    </citation>
    <scope>IDENTIFICATION</scope>
</reference>
<dbReference type="STRING" id="1676925.ENSPKIP00000004701"/>
<dbReference type="AlphaFoldDB" id="A0A3B3QH18"/>
<protein>
    <recommendedName>
        <fullName evidence="2">ribonuclease H</fullName>
        <ecNumber evidence="2">3.1.26.4</ecNumber>
    </recommendedName>
</protein>
<dbReference type="Ensembl" id="ENSPKIT00000028687.1">
    <property type="protein sequence ID" value="ENSPKIP00000004701.1"/>
    <property type="gene ID" value="ENSPKIG00000021696.1"/>
</dbReference>
<dbReference type="SUPFAM" id="SSF50630">
    <property type="entry name" value="Acid proteases"/>
    <property type="match status" value="1"/>
</dbReference>
<feature type="coiled-coil region" evidence="3">
    <location>
        <begin position="12"/>
        <end position="63"/>
    </location>
</feature>
<keyword evidence="8" id="KW-1185">Reference proteome</keyword>
<feature type="region of interest" description="Disordered" evidence="4">
    <location>
        <begin position="241"/>
        <end position="280"/>
    </location>
</feature>
<evidence type="ECO:0000259" key="6">
    <source>
        <dbReference type="Pfam" id="PF03732"/>
    </source>
</evidence>
<proteinExistence type="inferred from homology"/>